<dbReference type="RefSeq" id="WP_249302096.1">
    <property type="nucleotide sequence ID" value="NZ_CP060634.1"/>
</dbReference>
<dbReference type="GO" id="GO:0005829">
    <property type="term" value="C:cytosol"/>
    <property type="evidence" value="ECO:0007669"/>
    <property type="project" value="TreeGrafter"/>
</dbReference>
<evidence type="ECO:0000256" key="1">
    <source>
        <dbReference type="ARBA" id="ARBA00022723"/>
    </source>
</evidence>
<dbReference type="InterPro" id="IPR036409">
    <property type="entry name" value="Aldolase_II/adducin_N_sf"/>
</dbReference>
<proteinExistence type="predicted"/>
<dbReference type="Pfam" id="PF00596">
    <property type="entry name" value="Aldolase_II"/>
    <property type="match status" value="1"/>
</dbReference>
<dbReference type="Gene3D" id="3.40.225.10">
    <property type="entry name" value="Class II aldolase/adducin N-terminal domain"/>
    <property type="match status" value="1"/>
</dbReference>
<gene>
    <name evidence="4" type="ORF">H9Q78_12550</name>
</gene>
<keyword evidence="1" id="KW-0479">Metal-binding</keyword>
<evidence type="ECO:0000313" key="5">
    <source>
        <dbReference type="Proteomes" id="UP000515823"/>
    </source>
</evidence>
<dbReference type="GO" id="GO:0016832">
    <property type="term" value="F:aldehyde-lyase activity"/>
    <property type="evidence" value="ECO:0007669"/>
    <property type="project" value="TreeGrafter"/>
</dbReference>
<organism evidence="4 5">
    <name type="scientific">Qiania dongpingensis</name>
    <dbReference type="NCBI Taxonomy" id="2763669"/>
    <lineage>
        <taxon>Bacteria</taxon>
        <taxon>Bacillati</taxon>
        <taxon>Bacillota</taxon>
        <taxon>Clostridia</taxon>
        <taxon>Lachnospirales</taxon>
        <taxon>Lachnospiraceae</taxon>
        <taxon>Qiania</taxon>
    </lineage>
</organism>
<dbReference type="InterPro" id="IPR050197">
    <property type="entry name" value="Aldolase_class_II_sugar_metab"/>
</dbReference>
<protein>
    <submittedName>
        <fullName evidence="4">Class II aldolase/adducin family protein</fullName>
    </submittedName>
</protein>
<feature type="domain" description="Class II aldolase/adducin N-terminal" evidence="3">
    <location>
        <begin position="8"/>
        <end position="184"/>
    </location>
</feature>
<evidence type="ECO:0000259" key="3">
    <source>
        <dbReference type="SMART" id="SM01007"/>
    </source>
</evidence>
<dbReference type="SUPFAM" id="SSF53639">
    <property type="entry name" value="AraD/HMP-PK domain-like"/>
    <property type="match status" value="1"/>
</dbReference>
<keyword evidence="2" id="KW-0456">Lyase</keyword>
<keyword evidence="5" id="KW-1185">Reference proteome</keyword>
<dbReference type="PANTHER" id="PTHR22789">
    <property type="entry name" value="FUCULOSE PHOSPHATE ALDOLASE"/>
    <property type="match status" value="1"/>
</dbReference>
<dbReference type="GO" id="GO:0046872">
    <property type="term" value="F:metal ion binding"/>
    <property type="evidence" value="ECO:0007669"/>
    <property type="project" value="UniProtKB-KW"/>
</dbReference>
<evidence type="ECO:0000313" key="4">
    <source>
        <dbReference type="EMBL" id="QNM05257.1"/>
    </source>
</evidence>
<dbReference type="SMART" id="SM01007">
    <property type="entry name" value="Aldolase_II"/>
    <property type="match status" value="1"/>
</dbReference>
<dbReference type="KEGG" id="qdo:H9Q78_12550"/>
<dbReference type="PANTHER" id="PTHR22789:SF0">
    <property type="entry name" value="3-OXO-TETRONATE 4-PHOSPHATE DECARBOXYLASE-RELATED"/>
    <property type="match status" value="1"/>
</dbReference>
<dbReference type="AlphaFoldDB" id="A0A7G9G375"/>
<sequence>MNEQELKAFMCDIGKRIYTNGFVAANDGNITVKLNETEYLTTPTGVSKGYLTPDMIVKVNEKGEVLEGTWKPSSEVKVHLRVYKERPDVGAVVHAHPPYATTFAVAHIPLDKYILPEAVCALGAVPIVPYAKPSTQELADAMIPFLQTYDAFLLENHGTVTVGKDLTTAYFKTETLEYNAKIIYLGMMLGKQNELPRKEIDKLVEMYRGNNPEAKHPGYVKF</sequence>
<name>A0A7G9G375_9FIRM</name>
<dbReference type="InterPro" id="IPR001303">
    <property type="entry name" value="Aldolase_II/adducin_N"/>
</dbReference>
<evidence type="ECO:0000256" key="2">
    <source>
        <dbReference type="ARBA" id="ARBA00023239"/>
    </source>
</evidence>
<dbReference type="Proteomes" id="UP000515823">
    <property type="component" value="Chromosome"/>
</dbReference>
<dbReference type="GO" id="GO:0019323">
    <property type="term" value="P:pentose catabolic process"/>
    <property type="evidence" value="ECO:0007669"/>
    <property type="project" value="TreeGrafter"/>
</dbReference>
<accession>A0A7G9G375</accession>
<reference evidence="4 5" key="1">
    <citation type="submission" date="2020-08" db="EMBL/GenBank/DDBJ databases">
        <authorList>
            <person name="Liu C."/>
            <person name="Sun Q."/>
        </authorList>
    </citation>
    <scope>NUCLEOTIDE SEQUENCE [LARGE SCALE GENOMIC DNA]</scope>
    <source>
        <strain evidence="4 5">NSJ-38</strain>
    </source>
</reference>
<dbReference type="EMBL" id="CP060634">
    <property type="protein sequence ID" value="QNM05257.1"/>
    <property type="molecule type" value="Genomic_DNA"/>
</dbReference>